<evidence type="ECO:0000256" key="1">
    <source>
        <dbReference type="SAM" id="MobiDB-lite"/>
    </source>
</evidence>
<dbReference type="RefSeq" id="WP_250923869.1">
    <property type="nucleotide sequence ID" value="NZ_JAMQAW010000078.1"/>
</dbReference>
<gene>
    <name evidence="2" type="ORF">NBG84_35780</name>
</gene>
<reference evidence="2" key="1">
    <citation type="submission" date="2022-06" db="EMBL/GenBank/DDBJ databases">
        <title>Genome public.</title>
        <authorList>
            <person name="Sun Q."/>
        </authorList>
    </citation>
    <scope>NUCLEOTIDE SEQUENCE</scope>
    <source>
        <strain evidence="2">CWNU-1</strain>
    </source>
</reference>
<sequence>MTAALGGMFLDTLRVDDEVCPADPPGIALTSDNTRHDVPTGNQPTHIIIKTAAPDRQP</sequence>
<dbReference type="EMBL" id="JAMQAW010000078">
    <property type="protein sequence ID" value="MCM2393575.1"/>
    <property type="molecule type" value="Genomic_DNA"/>
</dbReference>
<name>A0ABT0UZQ3_9ACTN</name>
<protein>
    <submittedName>
        <fullName evidence="2">Uncharacterized protein</fullName>
    </submittedName>
</protein>
<feature type="region of interest" description="Disordered" evidence="1">
    <location>
        <begin position="24"/>
        <end position="58"/>
    </location>
</feature>
<accession>A0ABT0UZQ3</accession>
<comment type="caution">
    <text evidence="2">The sequence shown here is derived from an EMBL/GenBank/DDBJ whole genome shotgun (WGS) entry which is preliminary data.</text>
</comment>
<evidence type="ECO:0000313" key="2">
    <source>
        <dbReference type="EMBL" id="MCM2393575.1"/>
    </source>
</evidence>
<evidence type="ECO:0000313" key="3">
    <source>
        <dbReference type="Proteomes" id="UP001431429"/>
    </source>
</evidence>
<keyword evidence="3" id="KW-1185">Reference proteome</keyword>
<proteinExistence type="predicted"/>
<dbReference type="Proteomes" id="UP001431429">
    <property type="component" value="Unassembled WGS sequence"/>
</dbReference>
<organism evidence="2 3">
    <name type="scientific">Streptomyces albipurpureus</name>
    <dbReference type="NCBI Taxonomy" id="2897419"/>
    <lineage>
        <taxon>Bacteria</taxon>
        <taxon>Bacillati</taxon>
        <taxon>Actinomycetota</taxon>
        <taxon>Actinomycetes</taxon>
        <taxon>Kitasatosporales</taxon>
        <taxon>Streptomycetaceae</taxon>
        <taxon>Streptomyces</taxon>
    </lineage>
</organism>